<evidence type="ECO:0000256" key="3">
    <source>
        <dbReference type="ARBA" id="ARBA00022833"/>
    </source>
</evidence>
<accession>A0A061BG65</accession>
<evidence type="ECO:0000256" key="2">
    <source>
        <dbReference type="ARBA" id="ARBA00022771"/>
    </source>
</evidence>
<evidence type="ECO:0000256" key="1">
    <source>
        <dbReference type="ARBA" id="ARBA00022723"/>
    </source>
</evidence>
<dbReference type="InterPro" id="IPR002893">
    <property type="entry name" value="Znf_MYND"/>
</dbReference>
<organism evidence="5">
    <name type="scientific">Rhodotorula toruloides</name>
    <name type="common">Yeast</name>
    <name type="synonym">Rhodosporidium toruloides</name>
    <dbReference type="NCBI Taxonomy" id="5286"/>
    <lineage>
        <taxon>Eukaryota</taxon>
        <taxon>Fungi</taxon>
        <taxon>Dikarya</taxon>
        <taxon>Basidiomycota</taxon>
        <taxon>Pucciniomycotina</taxon>
        <taxon>Microbotryomycetes</taxon>
        <taxon>Sporidiobolales</taxon>
        <taxon>Sporidiobolaceae</taxon>
        <taxon>Rhodotorula</taxon>
    </lineage>
</organism>
<protein>
    <submittedName>
        <fullName evidence="5">RHTO0S21e02322g1_1</fullName>
    </submittedName>
</protein>
<dbReference type="SUPFAM" id="SSF144232">
    <property type="entry name" value="HIT/MYND zinc finger-like"/>
    <property type="match status" value="1"/>
</dbReference>
<dbReference type="Pfam" id="PF01753">
    <property type="entry name" value="zf-MYND"/>
    <property type="match status" value="1"/>
</dbReference>
<dbReference type="OrthoDB" id="407198at2759"/>
<reference evidence="5" key="1">
    <citation type="journal article" date="2014" name="Genome Announc.">
        <title>Draft genome sequence of Rhodosporidium toruloides CECT1137, an oleaginous yeast of biotechnological interest.</title>
        <authorList>
            <person name="Morin N."/>
            <person name="Calcas X."/>
            <person name="Devillers H."/>
            <person name="Durrens P."/>
            <person name="Sherman D.J."/>
            <person name="Nicaud J.-M."/>
            <person name="Neuveglise C."/>
        </authorList>
    </citation>
    <scope>NUCLEOTIDE SEQUENCE</scope>
    <source>
        <strain evidence="5">CECT1137</strain>
    </source>
</reference>
<dbReference type="Gene3D" id="6.10.140.2220">
    <property type="match status" value="1"/>
</dbReference>
<evidence type="ECO:0000313" key="5">
    <source>
        <dbReference type="EMBL" id="CDR48950.1"/>
    </source>
</evidence>
<feature type="domain" description="MYND-type" evidence="4">
    <location>
        <begin position="9"/>
        <end position="49"/>
    </location>
</feature>
<evidence type="ECO:0000259" key="4">
    <source>
        <dbReference type="Pfam" id="PF01753"/>
    </source>
</evidence>
<proteinExistence type="predicted"/>
<sequence length="261" mass="29143">MDTQTTGKCLVCGAVTRSRCSACATAGIDLFFCSPEHQRLVWPTHRSFCGPNAWPVVFPRLTQEEANHLISTLETPIARYIAAETWLQTPAVDMMKQRLGRQKTTAEIAADIRSVSDGAPADEVATSPQRSQTILLVARMFTVTDPSQSTTIPQAVLATLWQLVLALDQSRLIVSIPAHYELREARLLHRIACYQALECMALSRPYTWQPDSSRMQGAQSYRRPCLQALRAFAIEAFDEVFAYKLMVELEKSAPQTVAINR</sequence>
<dbReference type="GO" id="GO:0008270">
    <property type="term" value="F:zinc ion binding"/>
    <property type="evidence" value="ECO:0007669"/>
    <property type="project" value="UniProtKB-KW"/>
</dbReference>
<dbReference type="EMBL" id="LK052956">
    <property type="protein sequence ID" value="CDR48950.1"/>
    <property type="molecule type" value="Genomic_DNA"/>
</dbReference>
<keyword evidence="1" id="KW-0479">Metal-binding</keyword>
<dbReference type="AlphaFoldDB" id="A0A061BG65"/>
<keyword evidence="2" id="KW-0863">Zinc-finger</keyword>
<name>A0A061BG65_RHOTO</name>
<keyword evidence="3" id="KW-0862">Zinc</keyword>
<gene>
    <name evidence="5" type="ORF">RHTO0S_21e02322g</name>
</gene>